<feature type="compositionally biased region" description="Pro residues" evidence="4">
    <location>
        <begin position="46"/>
        <end position="57"/>
    </location>
</feature>
<dbReference type="InterPro" id="IPR002008">
    <property type="entry name" value="DNA_pol_X_beta-like"/>
</dbReference>
<dbReference type="InterPro" id="IPR037160">
    <property type="entry name" value="DNA_Pol_thumb_sf"/>
</dbReference>
<evidence type="ECO:0000256" key="1">
    <source>
        <dbReference type="ARBA" id="ARBA00022679"/>
    </source>
</evidence>
<evidence type="ECO:0000256" key="4">
    <source>
        <dbReference type="SAM" id="MobiDB-lite"/>
    </source>
</evidence>
<comment type="caution">
    <text evidence="6">The sequence shown here is derived from an EMBL/GenBank/DDBJ whole genome shotgun (WGS) entry which is preliminary data.</text>
</comment>
<feature type="compositionally biased region" description="Basic and acidic residues" evidence="4">
    <location>
        <begin position="574"/>
        <end position="585"/>
    </location>
</feature>
<dbReference type="PANTHER" id="PTHR11276:SF28">
    <property type="entry name" value="DNA POLYMERASE LAMBDA"/>
    <property type="match status" value="1"/>
</dbReference>
<dbReference type="PANTHER" id="PTHR11276">
    <property type="entry name" value="DNA POLYMERASE TYPE-X FAMILY MEMBER"/>
    <property type="match status" value="1"/>
</dbReference>
<dbReference type="SUPFAM" id="SSF81301">
    <property type="entry name" value="Nucleotidyltransferase"/>
    <property type="match status" value="1"/>
</dbReference>
<dbReference type="InterPro" id="IPR022312">
    <property type="entry name" value="DNA_pol_X"/>
</dbReference>
<keyword evidence="3" id="KW-0539">Nucleus</keyword>
<dbReference type="Gene3D" id="3.40.50.10190">
    <property type="entry name" value="BRCT domain"/>
    <property type="match status" value="1"/>
</dbReference>
<dbReference type="SUPFAM" id="SSF52113">
    <property type="entry name" value="BRCT domain"/>
    <property type="match status" value="1"/>
</dbReference>
<keyword evidence="1 3" id="KW-0808">Transferase</keyword>
<dbReference type="EC" id="2.7.7.7" evidence="3"/>
<dbReference type="GO" id="GO:0005634">
    <property type="term" value="C:nucleus"/>
    <property type="evidence" value="ECO:0007669"/>
    <property type="project" value="UniProtKB-SubCell"/>
</dbReference>
<dbReference type="SUPFAM" id="SSF47802">
    <property type="entry name" value="DNA polymerase beta, N-terminal domain-like"/>
    <property type="match status" value="1"/>
</dbReference>
<gene>
    <name evidence="6" type="ORF">D9Q98_007318</name>
</gene>
<dbReference type="SUPFAM" id="SSF81585">
    <property type="entry name" value="PsbU/PolX domain-like"/>
    <property type="match status" value="1"/>
</dbReference>
<protein>
    <recommendedName>
        <fullName evidence="3">DNA polymerase</fullName>
        <ecNumber evidence="3">2.7.7.7</ecNumber>
    </recommendedName>
</protein>
<dbReference type="GO" id="GO:0003677">
    <property type="term" value="F:DNA binding"/>
    <property type="evidence" value="ECO:0007669"/>
    <property type="project" value="UniProtKB-UniRule"/>
</dbReference>
<evidence type="ECO:0000313" key="6">
    <source>
        <dbReference type="EMBL" id="KAI3428493.1"/>
    </source>
</evidence>
<comment type="subcellular location">
    <subcellularLocation>
        <location evidence="3">Nucleus</location>
    </subcellularLocation>
</comment>
<evidence type="ECO:0000256" key="2">
    <source>
        <dbReference type="ARBA" id="ARBA00022695"/>
    </source>
</evidence>
<keyword evidence="2 3" id="KW-0548">Nucleotidyltransferase</keyword>
<dbReference type="InterPro" id="IPR036420">
    <property type="entry name" value="BRCT_dom_sf"/>
</dbReference>
<comment type="function">
    <text evidence="3">DNA polymerase that functions in several pathways of DNA repair. Involved in base excision repair (BER) responsible for repair of lesions that give rise to abasic (AP) sites in DNA. Also contributes to DNA double-strand break repair by non-homologous end joining and homologous recombination. Has both template-dependent and template-independent (terminal transferase) DNA polymerase activities. Has also a 5'-deoxyribose-5-phosphate lyase (dRP lyase) activity.</text>
</comment>
<evidence type="ECO:0000313" key="7">
    <source>
        <dbReference type="Proteomes" id="UP001055712"/>
    </source>
</evidence>
<comment type="similarity">
    <text evidence="3">Belongs to the DNA polymerase type-X family.</text>
</comment>
<dbReference type="GO" id="GO:0046872">
    <property type="term" value="F:metal ion binding"/>
    <property type="evidence" value="ECO:0007669"/>
    <property type="project" value="UniProtKB-UniRule"/>
</dbReference>
<feature type="region of interest" description="Disordered" evidence="4">
    <location>
        <begin position="46"/>
        <end position="115"/>
    </location>
</feature>
<accession>A0A9D4TL83</accession>
<keyword evidence="3" id="KW-0234">DNA repair</keyword>
<dbReference type="Proteomes" id="UP001055712">
    <property type="component" value="Unassembled WGS sequence"/>
</dbReference>
<dbReference type="InterPro" id="IPR043519">
    <property type="entry name" value="NT_sf"/>
</dbReference>
<dbReference type="GO" id="GO:0003887">
    <property type="term" value="F:DNA-directed DNA polymerase activity"/>
    <property type="evidence" value="ECO:0007669"/>
    <property type="project" value="UniProtKB-UniRule"/>
</dbReference>
<dbReference type="InterPro" id="IPR002054">
    <property type="entry name" value="DNA-dir_DNA_pol_X"/>
</dbReference>
<keyword evidence="3" id="KW-0239">DNA-directed DNA polymerase</keyword>
<dbReference type="Gene3D" id="3.30.460.10">
    <property type="entry name" value="Beta Polymerase, domain 2"/>
    <property type="match status" value="1"/>
</dbReference>
<keyword evidence="3" id="KW-0227">DNA damage</keyword>
<name>A0A9D4TL83_CHLVU</name>
<sequence length="620" mass="67545">MAIRARTWAAGAARAGGSVVQDLKVPQGITHVVVVGGGISSLPPLLRPPEAIHPPITPAATAQPHEQAGAPEDSRGSSERTPTAAGPEGTSAGKGQTSAPGKQPKRKRARQGAERQKRLLYVSHTWLEQCLAQQQRLPEADFPPPEASEPSELQTPANAGRPPSRTSGSLGGSCLQGEVLQRQRWLGPELWHPRCAEMPANELAVYSQPRSRALGNEAVVQALRELAQYEQGLNDDVFREAHSGREVLNCQALRYSRAAAAVRACAYELRPNVEAGDLPFVGAVTARQINDIMDTGSCAALDCFRRDAAVTDSRGRQRFDSAGAAARLKFGSLPGVGVQTARRWWDLGCRSFEDAEAAAAPGGALAEGGSSLLTTAQRFSLQHRRDLLAGATAGEVEEMREAVQRGLQAVSCPGWRIELAGGGRRSSAVHDADFLITHTSRDMSGVVPLLRDHLVSAGRLVEPEEGLSLLQDGLMPTHIERLKASALRTADEPAHQNMDRFDHIYSIYRTTTGKCRRIDIICVPPEEFPFAVLGWTGSRTYLRLMRDYAKDRGLVLTSHRLMQVVDGEVFIVPDERPPTDKDGKEQWPSGWHPGRRVESERDIFELLSLPYREPHERNAP</sequence>
<evidence type="ECO:0000259" key="5">
    <source>
        <dbReference type="SMART" id="SM00483"/>
    </source>
</evidence>
<dbReference type="Gene3D" id="1.10.150.20">
    <property type="entry name" value="5' to 3' exonuclease, C-terminal subdomain"/>
    <property type="match status" value="1"/>
</dbReference>
<dbReference type="Gene3D" id="1.10.150.110">
    <property type="entry name" value="DNA polymerase beta, N-terminal domain-like"/>
    <property type="match status" value="1"/>
</dbReference>
<dbReference type="Pfam" id="PF14791">
    <property type="entry name" value="DNA_pol_B_thumb"/>
    <property type="match status" value="1"/>
</dbReference>
<dbReference type="PRINTS" id="PR00869">
    <property type="entry name" value="DNAPOLX"/>
</dbReference>
<dbReference type="EMBL" id="SIDB01000009">
    <property type="protein sequence ID" value="KAI3428493.1"/>
    <property type="molecule type" value="Genomic_DNA"/>
</dbReference>
<feature type="region of interest" description="Disordered" evidence="4">
    <location>
        <begin position="574"/>
        <end position="594"/>
    </location>
</feature>
<reference evidence="6" key="2">
    <citation type="submission" date="2020-11" db="EMBL/GenBank/DDBJ databases">
        <authorList>
            <person name="Cecchin M."/>
            <person name="Marcolungo L."/>
            <person name="Rossato M."/>
            <person name="Girolomoni L."/>
            <person name="Cosentino E."/>
            <person name="Cuine S."/>
            <person name="Li-Beisson Y."/>
            <person name="Delledonne M."/>
            <person name="Ballottari M."/>
        </authorList>
    </citation>
    <scope>NUCLEOTIDE SEQUENCE</scope>
    <source>
        <strain evidence="6">211/11P</strain>
        <tissue evidence="6">Whole cell</tissue>
    </source>
</reference>
<dbReference type="InterPro" id="IPR029398">
    <property type="entry name" value="PolB_thumb"/>
</dbReference>
<reference evidence="6" key="1">
    <citation type="journal article" date="2019" name="Plant J.">
        <title>Chlorella vulgaris genome assembly and annotation reveals the molecular basis for metabolic acclimation to high light conditions.</title>
        <authorList>
            <person name="Cecchin M."/>
            <person name="Marcolungo L."/>
            <person name="Rossato M."/>
            <person name="Girolomoni L."/>
            <person name="Cosentino E."/>
            <person name="Cuine S."/>
            <person name="Li-Beisson Y."/>
            <person name="Delledonne M."/>
            <person name="Ballottari M."/>
        </authorList>
    </citation>
    <scope>NUCLEOTIDE SEQUENCE</scope>
    <source>
        <strain evidence="6">211/11P</strain>
    </source>
</reference>
<dbReference type="OrthoDB" id="205514at2759"/>
<organism evidence="6 7">
    <name type="scientific">Chlorella vulgaris</name>
    <name type="common">Green alga</name>
    <dbReference type="NCBI Taxonomy" id="3077"/>
    <lineage>
        <taxon>Eukaryota</taxon>
        <taxon>Viridiplantae</taxon>
        <taxon>Chlorophyta</taxon>
        <taxon>core chlorophytes</taxon>
        <taxon>Trebouxiophyceae</taxon>
        <taxon>Chlorellales</taxon>
        <taxon>Chlorellaceae</taxon>
        <taxon>Chlorella clade</taxon>
        <taxon>Chlorella</taxon>
    </lineage>
</organism>
<proteinExistence type="inferred from homology"/>
<dbReference type="PRINTS" id="PR00870">
    <property type="entry name" value="DNAPOLXBETA"/>
</dbReference>
<dbReference type="InterPro" id="IPR027421">
    <property type="entry name" value="DNA_pol_lamdba_lyase_dom_sf"/>
</dbReference>
<keyword evidence="7" id="KW-1185">Reference proteome</keyword>
<dbReference type="AlphaFoldDB" id="A0A9D4TL83"/>
<dbReference type="Gene3D" id="3.30.210.10">
    <property type="entry name" value="DNA polymerase, thumb domain"/>
    <property type="match status" value="1"/>
</dbReference>
<dbReference type="GO" id="GO:0006303">
    <property type="term" value="P:double-strand break repair via nonhomologous end joining"/>
    <property type="evidence" value="ECO:0007669"/>
    <property type="project" value="TreeGrafter"/>
</dbReference>
<feature type="domain" description="DNA-directed DNA polymerase X" evidence="5">
    <location>
        <begin position="214"/>
        <end position="618"/>
    </location>
</feature>
<evidence type="ECO:0000256" key="3">
    <source>
        <dbReference type="RuleBase" id="RU366014"/>
    </source>
</evidence>
<feature type="region of interest" description="Disordered" evidence="4">
    <location>
        <begin position="139"/>
        <end position="173"/>
    </location>
</feature>
<comment type="catalytic activity">
    <reaction evidence="3">
        <text>DNA(n) + a 2'-deoxyribonucleoside 5'-triphosphate = DNA(n+1) + diphosphate</text>
        <dbReference type="Rhea" id="RHEA:22508"/>
        <dbReference type="Rhea" id="RHEA-COMP:17339"/>
        <dbReference type="Rhea" id="RHEA-COMP:17340"/>
        <dbReference type="ChEBI" id="CHEBI:33019"/>
        <dbReference type="ChEBI" id="CHEBI:61560"/>
        <dbReference type="ChEBI" id="CHEBI:173112"/>
        <dbReference type="EC" id="2.7.7.7"/>
    </reaction>
</comment>
<dbReference type="SMART" id="SM00483">
    <property type="entry name" value="POLXc"/>
    <property type="match status" value="1"/>
</dbReference>